<dbReference type="InterPro" id="IPR000600">
    <property type="entry name" value="ROK"/>
</dbReference>
<dbReference type="AlphaFoldDB" id="A0AB38XNJ1"/>
<dbReference type="Proteomes" id="UP001211044">
    <property type="component" value="Chromosome"/>
</dbReference>
<proteinExistence type="inferred from homology"/>
<dbReference type="PANTHER" id="PTHR18964">
    <property type="entry name" value="ROK (REPRESSOR, ORF, KINASE) FAMILY"/>
    <property type="match status" value="1"/>
</dbReference>
<evidence type="ECO:0000313" key="2">
    <source>
        <dbReference type="EMBL" id="WCE45930.1"/>
    </source>
</evidence>
<organism evidence="2 3">
    <name type="scientific">Winkia neuii subsp. anitrata</name>
    <dbReference type="NCBI Taxonomy" id="29318"/>
    <lineage>
        <taxon>Bacteria</taxon>
        <taxon>Bacillati</taxon>
        <taxon>Actinomycetota</taxon>
        <taxon>Actinomycetes</taxon>
        <taxon>Actinomycetales</taxon>
        <taxon>Actinomycetaceae</taxon>
        <taxon>Winkia</taxon>
    </lineage>
</organism>
<dbReference type="InterPro" id="IPR049874">
    <property type="entry name" value="ROK_cs"/>
</dbReference>
<comment type="similarity">
    <text evidence="1">Belongs to the ROK (NagC/XylR) family.</text>
</comment>
<dbReference type="SUPFAM" id="SSF53067">
    <property type="entry name" value="Actin-like ATPase domain"/>
    <property type="match status" value="1"/>
</dbReference>
<gene>
    <name evidence="2" type="ORF">PIG85_09845</name>
</gene>
<name>A0AB38XNJ1_9ACTO</name>
<protein>
    <submittedName>
        <fullName evidence="2">ROK family protein</fullName>
    </submittedName>
</protein>
<dbReference type="PROSITE" id="PS01125">
    <property type="entry name" value="ROK"/>
    <property type="match status" value="1"/>
</dbReference>
<dbReference type="EMBL" id="CP116394">
    <property type="protein sequence ID" value="WCE45930.1"/>
    <property type="molecule type" value="Genomic_DNA"/>
</dbReference>
<dbReference type="PANTHER" id="PTHR18964:SF169">
    <property type="entry name" value="N-ACETYLMANNOSAMINE KINASE"/>
    <property type="match status" value="1"/>
</dbReference>
<accession>A0AB38XNJ1</accession>
<dbReference type="Pfam" id="PF00480">
    <property type="entry name" value="ROK"/>
    <property type="match status" value="1"/>
</dbReference>
<dbReference type="Gene3D" id="3.30.420.40">
    <property type="match status" value="2"/>
</dbReference>
<reference evidence="2" key="1">
    <citation type="submission" date="2023-01" db="EMBL/GenBank/DDBJ databases">
        <title>Comparative Genomic Analysis of the Clinically-Derived Winkia Strain NY0527 Provides Evidence into the Taxonomic Reassignment of Winkia neuii and Characterizes Their Virulence Traits.</title>
        <authorList>
            <person name="Cai X."/>
            <person name="Peng Y."/>
            <person name="Li M."/>
            <person name="Qiu Y."/>
            <person name="Wang Y."/>
            <person name="Xu L."/>
            <person name="Hou Q."/>
        </authorList>
    </citation>
    <scope>NUCLEOTIDE SEQUENCE</scope>
    <source>
        <strain evidence="2">NY0527</strain>
    </source>
</reference>
<dbReference type="InterPro" id="IPR043129">
    <property type="entry name" value="ATPase_NBD"/>
</dbReference>
<dbReference type="RefSeq" id="WP_004808108.1">
    <property type="nucleotide sequence ID" value="NZ_CP116394.1"/>
</dbReference>
<sequence length="313" mass="32405">MTRVAAIDIGGTKIGAGLICTESGDITQIADLSTPARDGSGAVCAAAAQQLRKILEIGQAEAIGISTAGIVDTDSGAITSATDLIKNWTGTDLKNYFQNEYALPTFLLNDVHAHALGEANWGVGKNYRTILSVAVGTGMGGAFIQDGHLLQGAHFASGHIGHIVHPLADGLECSCGGFSHIETVASGSGQVSFYNKELPPALSPVSSGKEISTRAAQGEEYAQEILEETAHALGQVLGGLCNCFDPHAIILSGSVTRSGSKWLAQVKTGYSECVLPPMRNTPLLKGKLGSAAPLLGASCWAASKLEENYEQGN</sequence>
<evidence type="ECO:0000313" key="3">
    <source>
        <dbReference type="Proteomes" id="UP001211044"/>
    </source>
</evidence>
<evidence type="ECO:0000256" key="1">
    <source>
        <dbReference type="ARBA" id="ARBA00006479"/>
    </source>
</evidence>
<dbReference type="KEGG" id="wne:PIG85_09845"/>